<gene>
    <name evidence="12" type="primary">flhB</name>
    <name evidence="14" type="ORF">SAMN04487885_1127</name>
</gene>
<dbReference type="RefSeq" id="WP_051196358.1">
    <property type="nucleotide sequence ID" value="NZ_CABMJC010000001.1"/>
</dbReference>
<comment type="function">
    <text evidence="12">Required for formation of the rod structure in the basal body of the flagellar apparatus. Together with FliI and FliH, may constitute the export apparatus of flagellin.</text>
</comment>
<keyword evidence="7 12" id="KW-1005">Bacterial flagellum biogenesis</keyword>
<evidence type="ECO:0000256" key="2">
    <source>
        <dbReference type="ARBA" id="ARBA00010690"/>
    </source>
</evidence>
<dbReference type="GO" id="GO:0009306">
    <property type="term" value="P:protein secretion"/>
    <property type="evidence" value="ECO:0007669"/>
    <property type="project" value="InterPro"/>
</dbReference>
<dbReference type="STRING" id="1529.SAMN04487885_1127"/>
<keyword evidence="10 12" id="KW-0472">Membrane</keyword>
<keyword evidence="4 12" id="KW-0813">Transport</keyword>
<keyword evidence="14" id="KW-0966">Cell projection</keyword>
<dbReference type="NCBIfam" id="TIGR00328">
    <property type="entry name" value="flhB"/>
    <property type="match status" value="1"/>
</dbReference>
<keyword evidence="11 12" id="KW-1006">Bacterial flagellum protein export</keyword>
<dbReference type="PANTHER" id="PTHR30531">
    <property type="entry name" value="FLAGELLAR BIOSYNTHETIC PROTEIN FLHB"/>
    <property type="match status" value="1"/>
</dbReference>
<dbReference type="GO" id="GO:0005886">
    <property type="term" value="C:plasma membrane"/>
    <property type="evidence" value="ECO:0007669"/>
    <property type="project" value="UniProtKB-SubCell"/>
</dbReference>
<dbReference type="Gene3D" id="6.10.250.2080">
    <property type="match status" value="1"/>
</dbReference>
<reference evidence="14 15" key="1">
    <citation type="submission" date="2016-10" db="EMBL/GenBank/DDBJ databases">
        <authorList>
            <person name="de Groot N.N."/>
        </authorList>
    </citation>
    <scope>NUCLEOTIDE SEQUENCE [LARGE SCALE GENOMIC DNA]</scope>
    <source>
        <strain evidence="14 15">NLAE-zl-G419</strain>
    </source>
</reference>
<dbReference type="FunFam" id="3.40.1690.10:FF:000001">
    <property type="entry name" value="Flagellar biosynthetic protein FlhB"/>
    <property type="match status" value="1"/>
</dbReference>
<feature type="region of interest" description="Disordered" evidence="13">
    <location>
        <begin position="1"/>
        <end position="23"/>
    </location>
</feature>
<dbReference type="Pfam" id="PF01312">
    <property type="entry name" value="Bac_export_2"/>
    <property type="match status" value="1"/>
</dbReference>
<evidence type="ECO:0000256" key="12">
    <source>
        <dbReference type="RuleBase" id="RU364091"/>
    </source>
</evidence>
<sequence length="355" mass="40311">MANSDKTEQPTQKKKNDERKKGNVVKSRELSNAFTLAGAVLCIYIMSDSTIKSLKIFIASFLNRDFKNQLSGNIVGEIFKSGIHTFLKVFLPLGMVILVLGVVSHVVQSGLLFSKEAIKPKFAKLNPINGLKNMFSQQAVVSLLKNTILLVVLSYIGYSFVKNNYFNILKIEDVYFPYLIYSAIDIIKKLFNIALIIAVVLGAADFAYQIYAHRQKLKMTKQEVKEEFKQMEGDPLIKSQIRQKQRQLSGKRMIQNAKEATVIITNPTHLSIAIKYERNMDSAPIVVAKGADILAMKIREIAKENDIPIIENKPLARMIYKEVEVDEEVPRDMYEAVAQVLVAVYKIKNRYKKNR</sequence>
<dbReference type="GO" id="GO:0044780">
    <property type="term" value="P:bacterial-type flagellum assembly"/>
    <property type="evidence" value="ECO:0007669"/>
    <property type="project" value="InterPro"/>
</dbReference>
<evidence type="ECO:0000256" key="9">
    <source>
        <dbReference type="ARBA" id="ARBA00022989"/>
    </source>
</evidence>
<dbReference type="Proteomes" id="UP000182135">
    <property type="component" value="Unassembled WGS sequence"/>
</dbReference>
<dbReference type="Gene3D" id="3.40.1690.10">
    <property type="entry name" value="secretion proteins EscU"/>
    <property type="match status" value="1"/>
</dbReference>
<comment type="subcellular location">
    <subcellularLocation>
        <location evidence="1">Cell membrane</location>
        <topology evidence="1">Multi-pass membrane protein</topology>
    </subcellularLocation>
</comment>
<evidence type="ECO:0000256" key="11">
    <source>
        <dbReference type="ARBA" id="ARBA00023225"/>
    </source>
</evidence>
<proteinExistence type="inferred from homology"/>
<protein>
    <recommendedName>
        <fullName evidence="3 12">Flagellar biosynthetic protein FlhB</fullName>
    </recommendedName>
</protein>
<feature type="transmembrane region" description="Helical" evidence="12">
    <location>
        <begin position="89"/>
        <end position="113"/>
    </location>
</feature>
<evidence type="ECO:0000256" key="4">
    <source>
        <dbReference type="ARBA" id="ARBA00022448"/>
    </source>
</evidence>
<evidence type="ECO:0000256" key="3">
    <source>
        <dbReference type="ARBA" id="ARBA00021622"/>
    </source>
</evidence>
<dbReference type="InterPro" id="IPR006135">
    <property type="entry name" value="T3SS_substrate_exporter"/>
</dbReference>
<dbReference type="EMBL" id="FOOE01000012">
    <property type="protein sequence ID" value="SFF83260.1"/>
    <property type="molecule type" value="Genomic_DNA"/>
</dbReference>
<keyword evidence="14" id="KW-0969">Cilium</keyword>
<keyword evidence="9 12" id="KW-1133">Transmembrane helix</keyword>
<dbReference type="PANTHER" id="PTHR30531:SF12">
    <property type="entry name" value="FLAGELLAR BIOSYNTHETIC PROTEIN FLHB"/>
    <property type="match status" value="1"/>
</dbReference>
<feature type="transmembrane region" description="Helical" evidence="12">
    <location>
        <begin position="30"/>
        <end position="47"/>
    </location>
</feature>
<evidence type="ECO:0000256" key="1">
    <source>
        <dbReference type="ARBA" id="ARBA00004651"/>
    </source>
</evidence>
<evidence type="ECO:0000313" key="14">
    <source>
        <dbReference type="EMBL" id="SFF83260.1"/>
    </source>
</evidence>
<accession>A0A1I2LXJ8</accession>
<evidence type="ECO:0000256" key="10">
    <source>
        <dbReference type="ARBA" id="ARBA00023136"/>
    </source>
</evidence>
<dbReference type="AlphaFoldDB" id="A0A1I2LXJ8"/>
<dbReference type="PRINTS" id="PR00950">
    <property type="entry name" value="TYPE3IMSPROT"/>
</dbReference>
<dbReference type="SUPFAM" id="SSF160544">
    <property type="entry name" value="EscU C-terminal domain-like"/>
    <property type="match status" value="1"/>
</dbReference>
<keyword evidence="14" id="KW-0282">Flagellum</keyword>
<organism evidence="14 15">
    <name type="scientific">Clostridium cadaveris</name>
    <dbReference type="NCBI Taxonomy" id="1529"/>
    <lineage>
        <taxon>Bacteria</taxon>
        <taxon>Bacillati</taxon>
        <taxon>Bacillota</taxon>
        <taxon>Clostridia</taxon>
        <taxon>Eubacteriales</taxon>
        <taxon>Clostridiaceae</taxon>
        <taxon>Clostridium</taxon>
    </lineage>
</organism>
<dbReference type="eggNOG" id="COG1377">
    <property type="taxonomic scope" value="Bacteria"/>
</dbReference>
<keyword evidence="5 12" id="KW-1003">Cell membrane</keyword>
<dbReference type="InterPro" id="IPR029025">
    <property type="entry name" value="T3SS_substrate_exporter_C"/>
</dbReference>
<evidence type="ECO:0000256" key="13">
    <source>
        <dbReference type="SAM" id="MobiDB-lite"/>
    </source>
</evidence>
<evidence type="ECO:0000256" key="7">
    <source>
        <dbReference type="ARBA" id="ARBA00022795"/>
    </source>
</evidence>
<evidence type="ECO:0000256" key="8">
    <source>
        <dbReference type="ARBA" id="ARBA00022927"/>
    </source>
</evidence>
<comment type="similarity">
    <text evidence="2 12">Belongs to the type III secretion exporter family.</text>
</comment>
<feature type="compositionally biased region" description="Basic and acidic residues" evidence="13">
    <location>
        <begin position="14"/>
        <end position="23"/>
    </location>
</feature>
<dbReference type="InterPro" id="IPR006136">
    <property type="entry name" value="FlhB"/>
</dbReference>
<feature type="transmembrane region" description="Helical" evidence="12">
    <location>
        <begin position="190"/>
        <end position="211"/>
    </location>
</feature>
<evidence type="ECO:0000313" key="15">
    <source>
        <dbReference type="Proteomes" id="UP000182135"/>
    </source>
</evidence>
<feature type="transmembrane region" description="Helical" evidence="12">
    <location>
        <begin position="134"/>
        <end position="158"/>
    </location>
</feature>
<keyword evidence="15" id="KW-1185">Reference proteome</keyword>
<evidence type="ECO:0000256" key="6">
    <source>
        <dbReference type="ARBA" id="ARBA00022692"/>
    </source>
</evidence>
<keyword evidence="8 12" id="KW-0653">Protein transport</keyword>
<evidence type="ECO:0000256" key="5">
    <source>
        <dbReference type="ARBA" id="ARBA00022475"/>
    </source>
</evidence>
<keyword evidence="6 12" id="KW-0812">Transmembrane</keyword>
<name>A0A1I2LXJ8_9CLOT</name>